<organism evidence="1 2">
    <name type="scientific">Hyaloscypha variabilis (strain UAMH 11265 / GT02V1 / F)</name>
    <name type="common">Meliniomyces variabilis</name>
    <dbReference type="NCBI Taxonomy" id="1149755"/>
    <lineage>
        <taxon>Eukaryota</taxon>
        <taxon>Fungi</taxon>
        <taxon>Dikarya</taxon>
        <taxon>Ascomycota</taxon>
        <taxon>Pezizomycotina</taxon>
        <taxon>Leotiomycetes</taxon>
        <taxon>Helotiales</taxon>
        <taxon>Hyaloscyphaceae</taxon>
        <taxon>Hyaloscypha</taxon>
        <taxon>Hyaloscypha variabilis</taxon>
    </lineage>
</organism>
<dbReference type="EMBL" id="KZ613943">
    <property type="protein sequence ID" value="PMD42424.1"/>
    <property type="molecule type" value="Genomic_DNA"/>
</dbReference>
<proteinExistence type="predicted"/>
<evidence type="ECO:0000313" key="1">
    <source>
        <dbReference type="EMBL" id="PMD42424.1"/>
    </source>
</evidence>
<dbReference type="AlphaFoldDB" id="A0A2J6RV76"/>
<accession>A0A2J6RV76</accession>
<dbReference type="OrthoDB" id="438224at2759"/>
<gene>
    <name evidence="1" type="ORF">L207DRAFT_564719</name>
</gene>
<dbReference type="Proteomes" id="UP000235786">
    <property type="component" value="Unassembled WGS sequence"/>
</dbReference>
<dbReference type="PANTHER" id="PTHR48420">
    <property type="entry name" value="NON-HAEM DIOXYGENASE N-TERMINAL DOMAIN-CONTAINING PROTEIN"/>
    <property type="match status" value="1"/>
</dbReference>
<name>A0A2J6RV76_HYAVF</name>
<protein>
    <submittedName>
        <fullName evidence="1">Clavaminate synthase-like protein</fullName>
    </submittedName>
</protein>
<dbReference type="Gene3D" id="2.60.120.330">
    <property type="entry name" value="B-lactam Antibiotic, Isopenicillin N Synthase, Chain"/>
    <property type="match status" value="1"/>
</dbReference>
<dbReference type="STRING" id="1149755.A0A2J6RV76"/>
<keyword evidence="2" id="KW-1185">Reference proteome</keyword>
<dbReference type="InterPro" id="IPR027443">
    <property type="entry name" value="IPNS-like_sf"/>
</dbReference>
<dbReference type="PANTHER" id="PTHR48420:SF1">
    <property type="entry name" value="NON-HAEM DIOXYGENASE N-TERMINAL DOMAIN-CONTAINING PROTEIN"/>
    <property type="match status" value="1"/>
</dbReference>
<reference evidence="1 2" key="1">
    <citation type="submission" date="2016-04" db="EMBL/GenBank/DDBJ databases">
        <title>A degradative enzymes factory behind the ericoid mycorrhizal symbiosis.</title>
        <authorList>
            <consortium name="DOE Joint Genome Institute"/>
            <person name="Martino E."/>
            <person name="Morin E."/>
            <person name="Grelet G."/>
            <person name="Kuo A."/>
            <person name="Kohler A."/>
            <person name="Daghino S."/>
            <person name="Barry K."/>
            <person name="Choi C."/>
            <person name="Cichocki N."/>
            <person name="Clum A."/>
            <person name="Copeland A."/>
            <person name="Hainaut M."/>
            <person name="Haridas S."/>
            <person name="Labutti K."/>
            <person name="Lindquist E."/>
            <person name="Lipzen A."/>
            <person name="Khouja H.-R."/>
            <person name="Murat C."/>
            <person name="Ohm R."/>
            <person name="Olson A."/>
            <person name="Spatafora J."/>
            <person name="Veneault-Fourrey C."/>
            <person name="Henrissat B."/>
            <person name="Grigoriev I."/>
            <person name="Martin F."/>
            <person name="Perotto S."/>
        </authorList>
    </citation>
    <scope>NUCLEOTIDE SEQUENCE [LARGE SCALE GENOMIC DNA]</scope>
    <source>
        <strain evidence="1 2">F</strain>
    </source>
</reference>
<sequence length="346" mass="38048">MTPNQQPVTISLCDLESDSVSLSTLEEAFGPSSLGILIVKDLPANFKPLRLRLLSFASYLAQLPSEQLNLLTNPTAHYNVGWSHGKEALKSGKYDTMKGSYYATIMSSYLQSCHREPQRQPNFEWPNIWPQEDLPPGFRKTFEELCTMIIDIALLVARACDRFAAALVEGYISGTMERIVKESLTIRARLLHYFPPSGPSTSADVQDDSWCALHVDDGCLTGLTSALFVDESSPLPPLTTAFETIHSFRESPDPLAGLYIRSRMSEVVKVNIPADCLAFQTGSALEKMTGGALKAVPHFVRGPKAGDAVARNTLAVFTQPNLDEVLNLTTGMTFGEHIRLSDEQHA</sequence>
<dbReference type="SUPFAM" id="SSF51197">
    <property type="entry name" value="Clavaminate synthase-like"/>
    <property type="match status" value="1"/>
</dbReference>
<evidence type="ECO:0000313" key="2">
    <source>
        <dbReference type="Proteomes" id="UP000235786"/>
    </source>
</evidence>